<evidence type="ECO:0000256" key="2">
    <source>
        <dbReference type="ARBA" id="ARBA00022448"/>
    </source>
</evidence>
<evidence type="ECO:0000256" key="6">
    <source>
        <dbReference type="ARBA" id="ARBA00022967"/>
    </source>
</evidence>
<name>A0A3A4QZY7_9BACT</name>
<dbReference type="Pfam" id="PF00437">
    <property type="entry name" value="T2SSE"/>
    <property type="match status" value="1"/>
</dbReference>
<evidence type="ECO:0000256" key="3">
    <source>
        <dbReference type="ARBA" id="ARBA00022741"/>
    </source>
</evidence>
<sequence>MNFSQDQIVGQLLFERGVISEEQLLEALEEKQRSGKLLSYILVDFGFVTEHDLLQTIGQQLNMDVVDLNQLDIAQSVINKINPTMARMYQVVPVDFFDNVLTIAMADPLNPNILDELRFIVDCDVKGAISNAKDIEKALEKYYGMEESEESISNLIDSYDDFDLDMDLLDDDRSDITNLTEMVNEAPVIKLLNLVLLQAIKDKASDIHFEPFETDFKIRYRVDGTLYEMIPPPRHLALAVTSRIKVLANLNVAERRLPQDGRIQLNVGGKNIDLRVSTLPTAFGESVVMRVLDRSNVSLDLENIGLSDKILSFIGEIIEKPNGIFIVTGPTGSGKTTTLYSCLRRVNSIDSKIITTEDPIEYDLDGIVQVAIRDSVGLTFSRCLRAILRQDPDRVMVGEIRDLDTAQIAIEASLTGHFVFSTLHTNDAPSSITRLMDMGIEPFLLTSSLEGVLAQRLVRTICKECKTPYEPTREILATAGLTMEDVEGHKLYYGKGCKTCNNTGYKGRTGIYELLIINDAIREMILESAPQSALMAKAREMGMQTLRENGFEKAFLGQTTLEEVLREA</sequence>
<organism evidence="10 11">
    <name type="scientific">Candidatus Auribacter fodinae</name>
    <dbReference type="NCBI Taxonomy" id="2093366"/>
    <lineage>
        <taxon>Bacteria</taxon>
        <taxon>Pseudomonadati</taxon>
        <taxon>Candidatus Auribacterota</taxon>
        <taxon>Candidatus Auribacteria</taxon>
        <taxon>Candidatus Auribacterales</taxon>
        <taxon>Candidatus Auribacteraceae</taxon>
        <taxon>Candidatus Auribacter</taxon>
    </lineage>
</organism>
<dbReference type="EC" id="7.4.2.8" evidence="7"/>
<evidence type="ECO:0000256" key="1">
    <source>
        <dbReference type="ARBA" id="ARBA00006611"/>
    </source>
</evidence>
<dbReference type="AlphaFoldDB" id="A0A3A4QZY7"/>
<dbReference type="GO" id="GO:0005524">
    <property type="term" value="F:ATP binding"/>
    <property type="evidence" value="ECO:0007669"/>
    <property type="project" value="UniProtKB-KW"/>
</dbReference>
<dbReference type="Gene3D" id="3.30.300.160">
    <property type="entry name" value="Type II secretion system, protein E, N-terminal domain"/>
    <property type="match status" value="1"/>
</dbReference>
<comment type="similarity">
    <text evidence="1">Belongs to the GSP E family.</text>
</comment>
<dbReference type="InterPro" id="IPR037257">
    <property type="entry name" value="T2SS_E_N_sf"/>
</dbReference>
<comment type="catalytic activity">
    <reaction evidence="8">
        <text>ATP + H2O + cellular proteinSide 1 = ADP + phosphate + cellular proteinSide 2.</text>
        <dbReference type="EC" id="7.4.2.8"/>
    </reaction>
</comment>
<evidence type="ECO:0000256" key="4">
    <source>
        <dbReference type="ARBA" id="ARBA00022840"/>
    </source>
</evidence>
<keyword evidence="4" id="KW-0067">ATP-binding</keyword>
<dbReference type="Pfam" id="PF05157">
    <property type="entry name" value="MshEN"/>
    <property type="match status" value="1"/>
</dbReference>
<dbReference type="EMBL" id="QZJZ01000049">
    <property type="protein sequence ID" value="RJP59425.1"/>
    <property type="molecule type" value="Genomic_DNA"/>
</dbReference>
<dbReference type="FunFam" id="3.30.450.90:FF:000001">
    <property type="entry name" value="Type II secretion system ATPase GspE"/>
    <property type="match status" value="1"/>
</dbReference>
<dbReference type="GO" id="GO:0016887">
    <property type="term" value="F:ATP hydrolysis activity"/>
    <property type="evidence" value="ECO:0007669"/>
    <property type="project" value="TreeGrafter"/>
</dbReference>
<reference evidence="10 11" key="1">
    <citation type="journal article" date="2017" name="ISME J.">
        <title>Energy and carbon metabolisms in a deep terrestrial subsurface fluid microbial community.</title>
        <authorList>
            <person name="Momper L."/>
            <person name="Jungbluth S.P."/>
            <person name="Lee M.D."/>
            <person name="Amend J.P."/>
        </authorList>
    </citation>
    <scope>NUCLEOTIDE SEQUENCE [LARGE SCALE GENOMIC DNA]</scope>
    <source>
        <strain evidence="10">SURF_26</strain>
    </source>
</reference>
<keyword evidence="5" id="KW-0653">Protein transport</keyword>
<dbReference type="FunFam" id="3.30.300.160:FF:000002">
    <property type="entry name" value="Type II secretion system protein E"/>
    <property type="match status" value="1"/>
</dbReference>
<dbReference type="NCBIfam" id="TIGR02533">
    <property type="entry name" value="type_II_gspE"/>
    <property type="match status" value="1"/>
</dbReference>
<evidence type="ECO:0000256" key="5">
    <source>
        <dbReference type="ARBA" id="ARBA00022927"/>
    </source>
</evidence>
<gene>
    <name evidence="10" type="primary">gspE</name>
    <name evidence="10" type="ORF">C4541_06075</name>
</gene>
<feature type="domain" description="Bacterial type II secretion system protein E" evidence="9">
    <location>
        <begin position="388"/>
        <end position="402"/>
    </location>
</feature>
<dbReference type="InterPro" id="IPR027417">
    <property type="entry name" value="P-loop_NTPase"/>
</dbReference>
<dbReference type="InterPro" id="IPR001482">
    <property type="entry name" value="T2SS/T4SS_dom"/>
</dbReference>
<dbReference type="Proteomes" id="UP000266426">
    <property type="component" value="Unassembled WGS sequence"/>
</dbReference>
<dbReference type="PANTHER" id="PTHR30258">
    <property type="entry name" value="TYPE II SECRETION SYSTEM PROTEIN GSPE-RELATED"/>
    <property type="match status" value="1"/>
</dbReference>
<dbReference type="InterPro" id="IPR007831">
    <property type="entry name" value="T2SS_GspE_N"/>
</dbReference>
<keyword evidence="3" id="KW-0547">Nucleotide-binding</keyword>
<proteinExistence type="inferred from homology"/>
<dbReference type="GO" id="GO:0015627">
    <property type="term" value="C:type II protein secretion system complex"/>
    <property type="evidence" value="ECO:0007669"/>
    <property type="project" value="InterPro"/>
</dbReference>
<evidence type="ECO:0000256" key="8">
    <source>
        <dbReference type="ARBA" id="ARBA00034006"/>
    </source>
</evidence>
<dbReference type="GO" id="GO:0005886">
    <property type="term" value="C:plasma membrane"/>
    <property type="evidence" value="ECO:0007669"/>
    <property type="project" value="TreeGrafter"/>
</dbReference>
<dbReference type="InterPro" id="IPR013369">
    <property type="entry name" value="T2SS_GspE"/>
</dbReference>
<dbReference type="PANTHER" id="PTHR30258:SF1">
    <property type="entry name" value="PROTEIN TRANSPORT PROTEIN HOFB HOMOLOG"/>
    <property type="match status" value="1"/>
</dbReference>
<evidence type="ECO:0000313" key="11">
    <source>
        <dbReference type="Proteomes" id="UP000266426"/>
    </source>
</evidence>
<comment type="caution">
    <text evidence="10">The sequence shown here is derived from an EMBL/GenBank/DDBJ whole genome shotgun (WGS) entry which is preliminary data.</text>
</comment>
<dbReference type="SUPFAM" id="SSF52540">
    <property type="entry name" value="P-loop containing nucleoside triphosphate hydrolases"/>
    <property type="match status" value="1"/>
</dbReference>
<accession>A0A3A4QZY7</accession>
<dbReference type="FunFam" id="3.40.50.300:FF:000398">
    <property type="entry name" value="Type IV pilus assembly ATPase PilB"/>
    <property type="match status" value="1"/>
</dbReference>
<keyword evidence="2" id="KW-0813">Transport</keyword>
<evidence type="ECO:0000259" key="9">
    <source>
        <dbReference type="PROSITE" id="PS00662"/>
    </source>
</evidence>
<evidence type="ECO:0000313" key="10">
    <source>
        <dbReference type="EMBL" id="RJP59425.1"/>
    </source>
</evidence>
<keyword evidence="6" id="KW-1278">Translocase</keyword>
<dbReference type="GO" id="GO:0015628">
    <property type="term" value="P:protein secretion by the type II secretion system"/>
    <property type="evidence" value="ECO:0007669"/>
    <property type="project" value="InterPro"/>
</dbReference>
<evidence type="ECO:0000256" key="7">
    <source>
        <dbReference type="ARBA" id="ARBA00024382"/>
    </source>
</evidence>
<dbReference type="Gene3D" id="3.30.450.90">
    <property type="match status" value="1"/>
</dbReference>
<dbReference type="GO" id="GO:0008564">
    <property type="term" value="F:protein-exporting ATPase activity"/>
    <property type="evidence" value="ECO:0007669"/>
    <property type="project" value="UniProtKB-EC"/>
</dbReference>
<dbReference type="Gene3D" id="3.40.50.300">
    <property type="entry name" value="P-loop containing nucleotide triphosphate hydrolases"/>
    <property type="match status" value="1"/>
</dbReference>
<dbReference type="PROSITE" id="PS00662">
    <property type="entry name" value="T2SP_E"/>
    <property type="match status" value="1"/>
</dbReference>
<dbReference type="SUPFAM" id="SSF160246">
    <property type="entry name" value="EspE N-terminal domain-like"/>
    <property type="match status" value="1"/>
</dbReference>
<dbReference type="CDD" id="cd01129">
    <property type="entry name" value="PulE-GspE-like"/>
    <property type="match status" value="1"/>
</dbReference>
<protein>
    <recommendedName>
        <fullName evidence="7">protein-secreting ATPase</fullName>
        <ecNumber evidence="7">7.4.2.8</ecNumber>
    </recommendedName>
</protein>